<keyword evidence="3" id="KW-1185">Reference proteome</keyword>
<proteinExistence type="predicted"/>
<evidence type="ECO:0000256" key="1">
    <source>
        <dbReference type="SAM" id="MobiDB-lite"/>
    </source>
</evidence>
<reference evidence="2" key="1">
    <citation type="journal article" date="2023" name="G3 (Bethesda)">
        <title>A reference genome for the long-term kleptoplast-retaining sea slug Elysia crispata morphotype clarki.</title>
        <authorList>
            <person name="Eastman K.E."/>
            <person name="Pendleton A.L."/>
            <person name="Shaikh M.A."/>
            <person name="Suttiyut T."/>
            <person name="Ogas R."/>
            <person name="Tomko P."/>
            <person name="Gavelis G."/>
            <person name="Widhalm J.R."/>
            <person name="Wisecaver J.H."/>
        </authorList>
    </citation>
    <scope>NUCLEOTIDE SEQUENCE</scope>
    <source>
        <strain evidence="2">ECLA1</strain>
    </source>
</reference>
<gene>
    <name evidence="2" type="ORF">RRG08_062680</name>
</gene>
<evidence type="ECO:0000313" key="2">
    <source>
        <dbReference type="EMBL" id="KAK3696388.1"/>
    </source>
</evidence>
<accession>A0AAE0XND4</accession>
<name>A0AAE0XND4_9GAST</name>
<organism evidence="2 3">
    <name type="scientific">Elysia crispata</name>
    <name type="common">lettuce slug</name>
    <dbReference type="NCBI Taxonomy" id="231223"/>
    <lineage>
        <taxon>Eukaryota</taxon>
        <taxon>Metazoa</taxon>
        <taxon>Spiralia</taxon>
        <taxon>Lophotrochozoa</taxon>
        <taxon>Mollusca</taxon>
        <taxon>Gastropoda</taxon>
        <taxon>Heterobranchia</taxon>
        <taxon>Euthyneura</taxon>
        <taxon>Panpulmonata</taxon>
        <taxon>Sacoglossa</taxon>
        <taxon>Placobranchoidea</taxon>
        <taxon>Plakobranchidae</taxon>
        <taxon>Elysia</taxon>
    </lineage>
</organism>
<sequence>MDAGQSEPISISRGPPGTLKNSHQSRSEPGECIALLTSWSGCSINPCSFRSSIDHRESKIDTRRAVWVYKPTGWTVGPFMHYSTRVSMSEGEAAVAPPPSLACRPVQLLNTKQSRNVTFISTSYLKRLEKYDWRPFRQYLKVAIHAQFGRSLSQHASKISRIFKSIRDIRQYCVRFAMLHSQALQNSISEIALSLKHATH</sequence>
<evidence type="ECO:0000313" key="3">
    <source>
        <dbReference type="Proteomes" id="UP001283361"/>
    </source>
</evidence>
<protein>
    <submittedName>
        <fullName evidence="2">Uncharacterized protein</fullName>
    </submittedName>
</protein>
<comment type="caution">
    <text evidence="2">The sequence shown here is derived from an EMBL/GenBank/DDBJ whole genome shotgun (WGS) entry which is preliminary data.</text>
</comment>
<dbReference type="AlphaFoldDB" id="A0AAE0XND4"/>
<feature type="region of interest" description="Disordered" evidence="1">
    <location>
        <begin position="1"/>
        <end position="26"/>
    </location>
</feature>
<dbReference type="EMBL" id="JAWDGP010008046">
    <property type="protein sequence ID" value="KAK3696388.1"/>
    <property type="molecule type" value="Genomic_DNA"/>
</dbReference>
<dbReference type="Proteomes" id="UP001283361">
    <property type="component" value="Unassembled WGS sequence"/>
</dbReference>